<dbReference type="InterPro" id="IPR045851">
    <property type="entry name" value="AMP-bd_C_sf"/>
</dbReference>
<organism evidence="8">
    <name type="scientific">Thrips palmi</name>
    <name type="common">Melon thrips</name>
    <dbReference type="NCBI Taxonomy" id="161013"/>
    <lineage>
        <taxon>Eukaryota</taxon>
        <taxon>Metazoa</taxon>
        <taxon>Ecdysozoa</taxon>
        <taxon>Arthropoda</taxon>
        <taxon>Hexapoda</taxon>
        <taxon>Insecta</taxon>
        <taxon>Pterygota</taxon>
        <taxon>Neoptera</taxon>
        <taxon>Paraneoptera</taxon>
        <taxon>Thysanoptera</taxon>
        <taxon>Terebrantia</taxon>
        <taxon>Thripoidea</taxon>
        <taxon>Thripidae</taxon>
        <taxon>Thrips</taxon>
    </lineage>
</organism>
<dbReference type="SUPFAM" id="SSF56801">
    <property type="entry name" value="Acetyl-CoA synthetase-like"/>
    <property type="match status" value="1"/>
</dbReference>
<dbReference type="FunFam" id="3.30.300.30:FF:000007">
    <property type="entry name" value="4-coumarate--CoA ligase 2"/>
    <property type="match status" value="1"/>
</dbReference>
<dbReference type="Gene3D" id="3.30.300.30">
    <property type="match status" value="1"/>
</dbReference>
<evidence type="ECO:0000256" key="3">
    <source>
        <dbReference type="ARBA" id="ARBA00023140"/>
    </source>
</evidence>
<dbReference type="OrthoDB" id="10253869at2759"/>
<dbReference type="PANTHER" id="PTHR24096">
    <property type="entry name" value="LONG-CHAIN-FATTY-ACID--COA LIGASE"/>
    <property type="match status" value="1"/>
</dbReference>
<dbReference type="InterPro" id="IPR025110">
    <property type="entry name" value="AMP-bd_C"/>
</dbReference>
<dbReference type="InParanoid" id="A0A6P9A0U7"/>
<dbReference type="GO" id="GO:0005777">
    <property type="term" value="C:peroxisome"/>
    <property type="evidence" value="ECO:0007669"/>
    <property type="project" value="UniProtKB-SubCell"/>
</dbReference>
<evidence type="ECO:0000313" key="8">
    <source>
        <dbReference type="RefSeq" id="XP_034250546.1"/>
    </source>
</evidence>
<dbReference type="GeneID" id="117650978"/>
<name>A0A6P9A0U7_THRPL</name>
<evidence type="ECO:0000259" key="5">
    <source>
        <dbReference type="Pfam" id="PF00501"/>
    </source>
</evidence>
<dbReference type="InterPro" id="IPR000873">
    <property type="entry name" value="AMP-dep_synth/lig_dom"/>
</dbReference>
<dbReference type="Pfam" id="PF13193">
    <property type="entry name" value="AMP-binding_C"/>
    <property type="match status" value="1"/>
</dbReference>
<protein>
    <submittedName>
        <fullName evidence="8">4-coumarate--CoA ligase 1-like</fullName>
    </submittedName>
</protein>
<dbReference type="Proteomes" id="UP000515158">
    <property type="component" value="Unplaced"/>
</dbReference>
<evidence type="ECO:0000256" key="4">
    <source>
        <dbReference type="SAM" id="MobiDB-lite"/>
    </source>
</evidence>
<keyword evidence="3" id="KW-0576">Peroxisome</keyword>
<feature type="domain" description="AMP-binding enzyme C-terminal" evidence="6">
    <location>
        <begin position="451"/>
        <end position="527"/>
    </location>
</feature>
<accession>A0A6P9A0U7</accession>
<sequence>MASATPQGFEWRGPPAPPHPELPIGQVLLDALRRHAADLTKPAQIEAASGSSKTYAELLRDWVHAAAGWRSLGIGVNDTVAVFTRNSHHSYTAMMGAVLEGVTLATMVPTANEAEARLLLSRVHIRALVCEPANIQVALNVLPAGAVLVVAAESTGVDNAGVIAVAELVRWGGTVNVDTYQAADVGDLRDHVCCIVYSSGTTGLPKGVMITNYGLVASTLQPSWSVVPSDTVLVTSAVSWITGIFYLIVPVIVGATRVVLTYTNESECLDVMREHKVSMLFIAPARYFLLAGHVKALRKKGVVVDLSSLRVALAGGAAMSADLQKTCSEVLGVGIVQAYGCTEHLILSADTLPPRFGSAGKLGAGVRAKLVNIRTGEVIRDANTEGEMRVKSHSYMKGYIGDPVTTAKAVDEDGWYCTGDLAKFDEEGRVFITDRIKELLKFMNMEMTPSEIEDVLMTHPAVRAACVVGRHHDVVGDIPTAFVVLFPGQAASEQEIKDLVKARLSANKQLRGGVFFLDEIPTSVNGKYDRKALRDRLSKLPPVSDQVLGIASQP</sequence>
<evidence type="ECO:0000256" key="2">
    <source>
        <dbReference type="ARBA" id="ARBA00006432"/>
    </source>
</evidence>
<dbReference type="GO" id="GO:0004467">
    <property type="term" value="F:long-chain fatty acid-CoA ligase activity"/>
    <property type="evidence" value="ECO:0007669"/>
    <property type="project" value="TreeGrafter"/>
</dbReference>
<reference evidence="8" key="1">
    <citation type="submission" date="2025-08" db="UniProtKB">
        <authorList>
            <consortium name="RefSeq"/>
        </authorList>
    </citation>
    <scope>IDENTIFICATION</scope>
    <source>
        <tissue evidence="8">Total insect</tissue>
    </source>
</reference>
<evidence type="ECO:0000256" key="1">
    <source>
        <dbReference type="ARBA" id="ARBA00004275"/>
    </source>
</evidence>
<comment type="similarity">
    <text evidence="2">Belongs to the ATP-dependent AMP-binding enzyme family.</text>
</comment>
<dbReference type="Gene3D" id="3.40.50.12780">
    <property type="entry name" value="N-terminal domain of ligase-like"/>
    <property type="match status" value="1"/>
</dbReference>
<dbReference type="PROSITE" id="PS00455">
    <property type="entry name" value="AMP_BINDING"/>
    <property type="match status" value="1"/>
</dbReference>
<evidence type="ECO:0000259" key="6">
    <source>
        <dbReference type="Pfam" id="PF13193"/>
    </source>
</evidence>
<comment type="subcellular location">
    <subcellularLocation>
        <location evidence="1">Peroxisome</location>
    </subcellularLocation>
</comment>
<dbReference type="KEGG" id="tpal:117650978"/>
<dbReference type="PANTHER" id="PTHR24096:SF353">
    <property type="entry name" value="GH16244P-RELATED"/>
    <property type="match status" value="1"/>
</dbReference>
<dbReference type="RefSeq" id="XP_034250546.1">
    <property type="nucleotide sequence ID" value="XM_034394655.1"/>
</dbReference>
<feature type="region of interest" description="Disordered" evidence="4">
    <location>
        <begin position="1"/>
        <end position="20"/>
    </location>
</feature>
<dbReference type="InterPro" id="IPR042099">
    <property type="entry name" value="ANL_N_sf"/>
</dbReference>
<gene>
    <name evidence="8" type="primary">LOC117650978</name>
</gene>
<dbReference type="AlphaFoldDB" id="A0A6P9A0U7"/>
<evidence type="ECO:0000313" key="7">
    <source>
        <dbReference type="Proteomes" id="UP000515158"/>
    </source>
</evidence>
<proteinExistence type="inferred from homology"/>
<keyword evidence="7" id="KW-1185">Reference proteome</keyword>
<dbReference type="InterPro" id="IPR020845">
    <property type="entry name" value="AMP-binding_CS"/>
</dbReference>
<dbReference type="Pfam" id="PF00501">
    <property type="entry name" value="AMP-binding"/>
    <property type="match status" value="1"/>
</dbReference>
<feature type="domain" description="AMP-dependent synthetase/ligase" evidence="5">
    <location>
        <begin position="41"/>
        <end position="399"/>
    </location>
</feature>
<dbReference type="GO" id="GO:0046949">
    <property type="term" value="P:fatty-acyl-CoA biosynthetic process"/>
    <property type="evidence" value="ECO:0007669"/>
    <property type="project" value="TreeGrafter"/>
</dbReference>